<dbReference type="SUPFAM" id="SSF47240">
    <property type="entry name" value="Ferritin-like"/>
    <property type="match status" value="1"/>
</dbReference>
<dbReference type="GO" id="GO:0008199">
    <property type="term" value="F:ferric iron binding"/>
    <property type="evidence" value="ECO:0007669"/>
    <property type="project" value="InterPro"/>
</dbReference>
<feature type="binding site" evidence="5">
    <location>
        <position position="63"/>
    </location>
    <ligand>
        <name>Fe cation</name>
        <dbReference type="ChEBI" id="CHEBI:24875"/>
        <label>1</label>
    </ligand>
</feature>
<dbReference type="InterPro" id="IPR001519">
    <property type="entry name" value="Ferritin"/>
</dbReference>
<evidence type="ECO:0000259" key="7">
    <source>
        <dbReference type="PROSITE" id="PS50905"/>
    </source>
</evidence>
<dbReference type="Gene3D" id="1.20.1260.10">
    <property type="match status" value="1"/>
</dbReference>
<comment type="function">
    <text evidence="6">Stores iron in a soluble, non-toxic, readily available form. Important for iron homeostasis. Iron is taken up in the ferrous form and deposited as ferric hydroxides after oxidation.</text>
</comment>
<evidence type="ECO:0000256" key="3">
    <source>
        <dbReference type="ARBA" id="ARBA00022723"/>
    </source>
</evidence>
<sequence>AMAIVPLQVRQNYHPDCEAGVNSLITLELYASYVHLSMAAYFDRDDVALKHFAGFFQHRSHKERELAETLKELQNQRGGRVYLRDIRKADRDDWEGGLQAMECAFHLQKSVNQTLLNLHHLATDKGDAQLCCFLESHFLQDQAKTLKELSGYLTDLRRLGAPESGLAEYLLDKLTLSSNKK</sequence>
<reference evidence="8" key="2">
    <citation type="submission" date="2025-08" db="UniProtKB">
        <authorList>
            <consortium name="Ensembl"/>
        </authorList>
    </citation>
    <scope>IDENTIFICATION</scope>
</reference>
<dbReference type="AlphaFoldDB" id="H0WWT2"/>
<accession>H0WWT2</accession>
<keyword evidence="2 6" id="KW-0409">Iron storage</keyword>
<proteinExistence type="inferred from homology"/>
<evidence type="ECO:0000256" key="6">
    <source>
        <dbReference type="RuleBase" id="RU361145"/>
    </source>
</evidence>
<keyword evidence="9" id="KW-1185">Reference proteome</keyword>
<evidence type="ECO:0000256" key="2">
    <source>
        <dbReference type="ARBA" id="ARBA00022434"/>
    </source>
</evidence>
<dbReference type="FunFam" id="1.20.1260.10:FF:000016">
    <property type="entry name" value="Ferritin heavy chain"/>
    <property type="match status" value="1"/>
</dbReference>
<dbReference type="InterPro" id="IPR009040">
    <property type="entry name" value="Ferritin-like_diiron"/>
</dbReference>
<dbReference type="CDD" id="cd01056">
    <property type="entry name" value="Euk_Ferritin"/>
    <property type="match status" value="1"/>
</dbReference>
<reference evidence="9" key="1">
    <citation type="submission" date="2011-03" db="EMBL/GenBank/DDBJ databases">
        <title>Version 3 of the genome sequence of Otolemur garnettii (Bushbaby).</title>
        <authorList>
            <consortium name="The Broad Institute Genome Sequencing Platform"/>
            <person name="Di Palma F."/>
            <person name="Johnson J."/>
            <person name="Lander E.S."/>
            <person name="Lindblad-Toh K."/>
            <person name="Jaffe D.B."/>
            <person name="Gnerre S."/>
            <person name="MacCallum I."/>
            <person name="Przybylski D."/>
            <person name="Ribeiro F.J."/>
            <person name="Burton J.N."/>
            <person name="Walker B.J."/>
            <person name="Sharpe T."/>
            <person name="Hall G."/>
        </authorList>
    </citation>
    <scope>NUCLEOTIDE SEQUENCE [LARGE SCALE GENOMIC DNA]</scope>
</reference>
<dbReference type="OMA" id="CFLESHF"/>
<name>H0WWT2_OTOGA</name>
<keyword evidence="4 5" id="KW-0408">Iron</keyword>
<dbReference type="PANTHER" id="PTHR11431">
    <property type="entry name" value="FERRITIN"/>
    <property type="match status" value="1"/>
</dbReference>
<protein>
    <recommendedName>
        <fullName evidence="6">Ferritin</fullName>
    </recommendedName>
</protein>
<dbReference type="GO" id="GO:0006826">
    <property type="term" value="P:iron ion transport"/>
    <property type="evidence" value="ECO:0007669"/>
    <property type="project" value="InterPro"/>
</dbReference>
<comment type="similarity">
    <text evidence="1 6">Belongs to the ferritin family.</text>
</comment>
<dbReference type="InterPro" id="IPR012347">
    <property type="entry name" value="Ferritin-like"/>
</dbReference>
<evidence type="ECO:0000256" key="5">
    <source>
        <dbReference type="PIRSR" id="PIRSR601519-1"/>
    </source>
</evidence>
<dbReference type="GeneTree" id="ENSGT00950000182841"/>
<reference evidence="8" key="3">
    <citation type="submission" date="2025-09" db="UniProtKB">
        <authorList>
            <consortium name="Ensembl"/>
        </authorList>
    </citation>
    <scope>IDENTIFICATION</scope>
</reference>
<dbReference type="STRING" id="30611.ENSOGAP00000006860"/>
<dbReference type="PANTHER" id="PTHR11431:SF97">
    <property type="entry name" value="FERRITIN HEAVY POLYPEPTIDE-LIKE 17-RELATED"/>
    <property type="match status" value="1"/>
</dbReference>
<evidence type="ECO:0000313" key="8">
    <source>
        <dbReference type="Ensembl" id="ENSOGAP00000006860.2"/>
    </source>
</evidence>
<dbReference type="Proteomes" id="UP000005225">
    <property type="component" value="Unassembled WGS sequence"/>
</dbReference>
<feature type="binding site" evidence="5">
    <location>
        <position position="142"/>
    </location>
    <ligand>
        <name>Fe cation</name>
        <dbReference type="ChEBI" id="CHEBI:24875"/>
        <label>2</label>
    </ligand>
</feature>
<evidence type="ECO:0000313" key="9">
    <source>
        <dbReference type="Proteomes" id="UP000005225"/>
    </source>
</evidence>
<dbReference type="InterPro" id="IPR008331">
    <property type="entry name" value="Ferritin_DPS_dom"/>
</dbReference>
<dbReference type="GO" id="GO:0005737">
    <property type="term" value="C:cytoplasm"/>
    <property type="evidence" value="ECO:0007669"/>
    <property type="project" value="TreeGrafter"/>
</dbReference>
<dbReference type="EMBL" id="AAQR03105326">
    <property type="status" value="NOT_ANNOTATED_CDS"/>
    <property type="molecule type" value="Genomic_DNA"/>
</dbReference>
<keyword evidence="3 5" id="KW-0479">Metal-binding</keyword>
<feature type="domain" description="Ferritin-like diiron" evidence="7">
    <location>
        <begin position="11"/>
        <end position="160"/>
    </location>
</feature>
<feature type="binding site" evidence="5">
    <location>
        <position position="28"/>
    </location>
    <ligand>
        <name>Fe cation</name>
        <dbReference type="ChEBI" id="CHEBI:24875"/>
        <label>1</label>
    </ligand>
</feature>
<dbReference type="GO" id="GO:0006879">
    <property type="term" value="P:intracellular iron ion homeostasis"/>
    <property type="evidence" value="ECO:0007669"/>
    <property type="project" value="UniProtKB-KW"/>
</dbReference>
<dbReference type="HOGENOM" id="CLU_065681_4_0_1"/>
<dbReference type="InterPro" id="IPR009078">
    <property type="entry name" value="Ferritin-like_SF"/>
</dbReference>
<dbReference type="PROSITE" id="PS50905">
    <property type="entry name" value="FERRITIN_LIKE"/>
    <property type="match status" value="1"/>
</dbReference>
<dbReference type="eggNOG" id="KOG2332">
    <property type="taxonomic scope" value="Eukaryota"/>
</dbReference>
<dbReference type="InParanoid" id="H0WWT2"/>
<evidence type="ECO:0000256" key="4">
    <source>
        <dbReference type="ARBA" id="ARBA00023004"/>
    </source>
</evidence>
<organism evidence="8 9">
    <name type="scientific">Otolemur garnettii</name>
    <name type="common">Small-eared galago</name>
    <name type="synonym">Garnett's greater bushbaby</name>
    <dbReference type="NCBI Taxonomy" id="30611"/>
    <lineage>
        <taxon>Eukaryota</taxon>
        <taxon>Metazoa</taxon>
        <taxon>Chordata</taxon>
        <taxon>Craniata</taxon>
        <taxon>Vertebrata</taxon>
        <taxon>Euteleostomi</taxon>
        <taxon>Mammalia</taxon>
        <taxon>Eutheria</taxon>
        <taxon>Euarchontoglires</taxon>
        <taxon>Primates</taxon>
        <taxon>Strepsirrhini</taxon>
        <taxon>Lorisiformes</taxon>
        <taxon>Galagidae</taxon>
        <taxon>Otolemur</taxon>
    </lineage>
</organism>
<dbReference type="Pfam" id="PF00210">
    <property type="entry name" value="Ferritin"/>
    <property type="match status" value="1"/>
</dbReference>
<dbReference type="GO" id="GO:0008198">
    <property type="term" value="F:ferrous iron binding"/>
    <property type="evidence" value="ECO:0007669"/>
    <property type="project" value="TreeGrafter"/>
</dbReference>
<dbReference type="Ensembl" id="ENSOGAT00000007667.2">
    <property type="protein sequence ID" value="ENSOGAP00000006860.2"/>
    <property type="gene ID" value="ENSOGAG00000007664.2"/>
</dbReference>
<evidence type="ECO:0000256" key="1">
    <source>
        <dbReference type="ARBA" id="ARBA00007513"/>
    </source>
</evidence>
<dbReference type="GO" id="GO:0004322">
    <property type="term" value="F:ferroxidase activity"/>
    <property type="evidence" value="ECO:0007669"/>
    <property type="project" value="UniProtKB-ARBA"/>
</dbReference>